<keyword evidence="3" id="KW-1185">Reference proteome</keyword>
<dbReference type="Proteomes" id="UP000762676">
    <property type="component" value="Unassembled WGS sequence"/>
</dbReference>
<reference evidence="2 3" key="1">
    <citation type="journal article" date="2021" name="Elife">
        <title>Chloroplast acquisition without the gene transfer in kleptoplastic sea slugs, Plakobranchus ocellatus.</title>
        <authorList>
            <person name="Maeda T."/>
            <person name="Takahashi S."/>
            <person name="Yoshida T."/>
            <person name="Shimamura S."/>
            <person name="Takaki Y."/>
            <person name="Nagai Y."/>
            <person name="Toyoda A."/>
            <person name="Suzuki Y."/>
            <person name="Arimoto A."/>
            <person name="Ishii H."/>
            <person name="Satoh N."/>
            <person name="Nishiyama T."/>
            <person name="Hasebe M."/>
            <person name="Maruyama T."/>
            <person name="Minagawa J."/>
            <person name="Obokata J."/>
            <person name="Shigenobu S."/>
        </authorList>
    </citation>
    <scope>NUCLEOTIDE SEQUENCE [LARGE SCALE GENOMIC DNA]</scope>
</reference>
<feature type="region of interest" description="Disordered" evidence="1">
    <location>
        <begin position="67"/>
        <end position="120"/>
    </location>
</feature>
<organism evidence="2 3">
    <name type="scientific">Elysia marginata</name>
    <dbReference type="NCBI Taxonomy" id="1093978"/>
    <lineage>
        <taxon>Eukaryota</taxon>
        <taxon>Metazoa</taxon>
        <taxon>Spiralia</taxon>
        <taxon>Lophotrochozoa</taxon>
        <taxon>Mollusca</taxon>
        <taxon>Gastropoda</taxon>
        <taxon>Heterobranchia</taxon>
        <taxon>Euthyneura</taxon>
        <taxon>Panpulmonata</taxon>
        <taxon>Sacoglossa</taxon>
        <taxon>Placobranchoidea</taxon>
        <taxon>Plakobranchidae</taxon>
        <taxon>Elysia</taxon>
    </lineage>
</organism>
<evidence type="ECO:0000313" key="3">
    <source>
        <dbReference type="Proteomes" id="UP000762676"/>
    </source>
</evidence>
<name>A0AAV4JFM8_9GAST</name>
<accession>A0AAV4JFM8</accession>
<comment type="caution">
    <text evidence="2">The sequence shown here is derived from an EMBL/GenBank/DDBJ whole genome shotgun (WGS) entry which is preliminary data.</text>
</comment>
<dbReference type="EMBL" id="BMAT01003154">
    <property type="protein sequence ID" value="GFS21181.1"/>
    <property type="molecule type" value="Genomic_DNA"/>
</dbReference>
<evidence type="ECO:0000313" key="2">
    <source>
        <dbReference type="EMBL" id="GFS21181.1"/>
    </source>
</evidence>
<dbReference type="GO" id="GO:0003677">
    <property type="term" value="F:DNA binding"/>
    <property type="evidence" value="ECO:0007669"/>
    <property type="project" value="UniProtKB-KW"/>
</dbReference>
<gene>
    <name evidence="2" type="ORF">ElyMa_001588700</name>
</gene>
<keyword evidence="2" id="KW-0238">DNA-binding</keyword>
<feature type="compositionally biased region" description="Polar residues" evidence="1">
    <location>
        <begin position="104"/>
        <end position="120"/>
    </location>
</feature>
<sequence>MLYLPLPPPHPVPLSELLAFLHLLKLTLDEYVLLVLETQADRDRQAQIQASLQAHMKNTEEINMNAKIRSNSRKPQSAFKTSRKRKAVTTTGEGEESPGEIETNSFSDSSNGNINQGNLLCSQPQQTIGLKGEEPRGNPAYPTSQCVPTERFQYTPTESLTCRGQENHVGNETPNSSFASQLQSTGEATARPAGITNNLSNLLPSLSPISRYPSSSYERTGPYIPSFHFNTAYSDYVNHSYGSSSSSSLPQPLYPAVDHAPQQHYSFHHPMSYNVAAAAAVNSAQQAPPSYWASTNYTAPISSDISYHHLSYAPRGFSSSYDIYKRDGLHQPYQDSGVENRGIIARPTPSYDHNGRPPAICYHTRQHDNFHLSSSLSSVSPYNATASFVHDQLHQLQAPPTSQSQPSVSCHLGRQDHAPSYLLHDDSFAATVGAGSGFSSFRKTYLPASFI</sequence>
<protein>
    <submittedName>
        <fullName evidence="2">DNA-binding protein RFX6-like</fullName>
    </submittedName>
</protein>
<dbReference type="AlphaFoldDB" id="A0AAV4JFM8"/>
<proteinExistence type="predicted"/>
<evidence type="ECO:0000256" key="1">
    <source>
        <dbReference type="SAM" id="MobiDB-lite"/>
    </source>
</evidence>